<keyword evidence="3" id="KW-1185">Reference proteome</keyword>
<dbReference type="AlphaFoldDB" id="C8VQ42"/>
<reference evidence="3" key="2">
    <citation type="journal article" date="2009" name="Fungal Genet. Biol.">
        <title>The 2008 update of the Aspergillus nidulans genome annotation: a community effort.</title>
        <authorList>
            <person name="Wortman J.R."/>
            <person name="Gilsenan J.M."/>
            <person name="Joardar V."/>
            <person name="Deegan J."/>
            <person name="Clutterbuck J."/>
            <person name="Andersen M.R."/>
            <person name="Archer D."/>
            <person name="Bencina M."/>
            <person name="Braus G."/>
            <person name="Coutinho P."/>
            <person name="von Dohren H."/>
            <person name="Doonan J."/>
            <person name="Driessen A.J."/>
            <person name="Durek P."/>
            <person name="Espeso E."/>
            <person name="Fekete E."/>
            <person name="Flipphi M."/>
            <person name="Estrada C.G."/>
            <person name="Geysens S."/>
            <person name="Goldman G."/>
            <person name="de Groot P.W."/>
            <person name="Hansen K."/>
            <person name="Harris S.D."/>
            <person name="Heinekamp T."/>
            <person name="Helmstaedt K."/>
            <person name="Henrissat B."/>
            <person name="Hofmann G."/>
            <person name="Homan T."/>
            <person name="Horio T."/>
            <person name="Horiuchi H."/>
            <person name="James S."/>
            <person name="Jones M."/>
            <person name="Karaffa L."/>
            <person name="Karanyi Z."/>
            <person name="Kato M."/>
            <person name="Keller N."/>
            <person name="Kelly D.E."/>
            <person name="Kiel J.A."/>
            <person name="Kim J.M."/>
            <person name="van der Klei I.J."/>
            <person name="Klis F.M."/>
            <person name="Kovalchuk A."/>
            <person name="Krasevec N."/>
            <person name="Kubicek C.P."/>
            <person name="Liu B."/>
            <person name="Maccabe A."/>
            <person name="Meyer V."/>
            <person name="Mirabito P."/>
            <person name="Miskei M."/>
            <person name="Mos M."/>
            <person name="Mullins J."/>
            <person name="Nelson D.R."/>
            <person name="Nielsen J."/>
            <person name="Oakley B.R."/>
            <person name="Osmani S.A."/>
            <person name="Pakula T."/>
            <person name="Paszewski A."/>
            <person name="Paulsen I."/>
            <person name="Pilsyk S."/>
            <person name="Pocsi I."/>
            <person name="Punt P.J."/>
            <person name="Ram A.F."/>
            <person name="Ren Q."/>
            <person name="Robellet X."/>
            <person name="Robson G."/>
            <person name="Seiboth B."/>
            <person name="van Solingen P."/>
            <person name="Specht T."/>
            <person name="Sun J."/>
            <person name="Taheri-Talesh N."/>
            <person name="Takeshita N."/>
            <person name="Ussery D."/>
            <person name="vanKuyk P.A."/>
            <person name="Visser H."/>
            <person name="van de Vondervoort P.J."/>
            <person name="de Vries R.P."/>
            <person name="Walton J."/>
            <person name="Xiang X."/>
            <person name="Xiong Y."/>
            <person name="Zeng A.P."/>
            <person name="Brandt B.W."/>
            <person name="Cornell M.J."/>
            <person name="van den Hondel C.A."/>
            <person name="Visser J."/>
            <person name="Oliver S.G."/>
            <person name="Turner G."/>
        </authorList>
    </citation>
    <scope>GENOME REANNOTATION</scope>
    <source>
        <strain evidence="3">FGSC A4 / ATCC 38163 / CBS 112.46 / NRRL 194 / M139</strain>
    </source>
</reference>
<dbReference type="VEuPathDB" id="FungiDB:AN11261"/>
<gene>
    <name evidence="2" type="ORF">ANIA_11261</name>
</gene>
<accession>C8VQ42</accession>
<dbReference type="InParanoid" id="C8VQ42"/>
<dbReference type="EMBL" id="BN001308">
    <property type="protein sequence ID" value="CBF90054.1"/>
    <property type="molecule type" value="Genomic_DNA"/>
</dbReference>
<evidence type="ECO:0000313" key="3">
    <source>
        <dbReference type="Proteomes" id="UP000000560"/>
    </source>
</evidence>
<evidence type="ECO:0000256" key="1">
    <source>
        <dbReference type="SAM" id="MobiDB-lite"/>
    </source>
</evidence>
<evidence type="ECO:0000313" key="2">
    <source>
        <dbReference type="EMBL" id="CBF90054.1"/>
    </source>
</evidence>
<reference evidence="3" key="1">
    <citation type="journal article" date="2005" name="Nature">
        <title>Sequencing of Aspergillus nidulans and comparative analysis with A. fumigatus and A. oryzae.</title>
        <authorList>
            <person name="Galagan J.E."/>
            <person name="Calvo S.E."/>
            <person name="Cuomo C."/>
            <person name="Ma L.J."/>
            <person name="Wortman J.R."/>
            <person name="Batzoglou S."/>
            <person name="Lee S.I."/>
            <person name="Basturkmen M."/>
            <person name="Spevak C.C."/>
            <person name="Clutterbuck J."/>
            <person name="Kapitonov V."/>
            <person name="Jurka J."/>
            <person name="Scazzocchio C."/>
            <person name="Farman M."/>
            <person name="Butler J."/>
            <person name="Purcell S."/>
            <person name="Harris S."/>
            <person name="Braus G.H."/>
            <person name="Draht O."/>
            <person name="Busch S."/>
            <person name="D'Enfert C."/>
            <person name="Bouchier C."/>
            <person name="Goldman G.H."/>
            <person name="Bell-Pedersen D."/>
            <person name="Griffiths-Jones S."/>
            <person name="Doonan J.H."/>
            <person name="Yu J."/>
            <person name="Vienken K."/>
            <person name="Pain A."/>
            <person name="Freitag M."/>
            <person name="Selker E.U."/>
            <person name="Archer D.B."/>
            <person name="Penalva M.A."/>
            <person name="Oakley B.R."/>
            <person name="Momany M."/>
            <person name="Tanaka T."/>
            <person name="Kumagai T."/>
            <person name="Asai K."/>
            <person name="Machida M."/>
            <person name="Nierman W.C."/>
            <person name="Denning D.W."/>
            <person name="Caddick M."/>
            <person name="Hynes M."/>
            <person name="Paoletti M."/>
            <person name="Fischer R."/>
            <person name="Miller B."/>
            <person name="Dyer P."/>
            <person name="Sachs M.S."/>
            <person name="Osmani S.A."/>
            <person name="Birren B.W."/>
        </authorList>
    </citation>
    <scope>NUCLEOTIDE SEQUENCE [LARGE SCALE GENOMIC DNA]</scope>
    <source>
        <strain evidence="3">FGSC A4 / ATCC 38163 / CBS 112.46 / NRRL 194 / M139</strain>
    </source>
</reference>
<sequence length="74" mass="8465">MKLSALCACPYIQTREVDHANKLHPWEKYTSHRALSSNPPAQYRRGALQPPPLPGHLQAHIHFGEMENPFVSYE</sequence>
<organism evidence="2 3">
    <name type="scientific">Emericella nidulans (strain FGSC A4 / ATCC 38163 / CBS 112.46 / NRRL 194 / M139)</name>
    <name type="common">Aspergillus nidulans</name>
    <dbReference type="NCBI Taxonomy" id="227321"/>
    <lineage>
        <taxon>Eukaryota</taxon>
        <taxon>Fungi</taxon>
        <taxon>Dikarya</taxon>
        <taxon>Ascomycota</taxon>
        <taxon>Pezizomycotina</taxon>
        <taxon>Eurotiomycetes</taxon>
        <taxon>Eurotiomycetidae</taxon>
        <taxon>Eurotiales</taxon>
        <taxon>Aspergillaceae</taxon>
        <taxon>Aspergillus</taxon>
        <taxon>Aspergillus subgen. Nidulantes</taxon>
    </lineage>
</organism>
<dbReference type="GeneID" id="74896872"/>
<proteinExistence type="predicted"/>
<dbReference type="HOGENOM" id="CLU_2687823_0_0_1"/>
<protein>
    <submittedName>
        <fullName evidence="2">Uncharacterized protein</fullName>
    </submittedName>
</protein>
<feature type="region of interest" description="Disordered" evidence="1">
    <location>
        <begin position="32"/>
        <end position="58"/>
    </location>
</feature>
<dbReference type="Proteomes" id="UP000000560">
    <property type="component" value="Chromosome VIII"/>
</dbReference>
<name>C8VQ42_EMENI</name>
<dbReference type="RefSeq" id="XP_050469308.1">
    <property type="nucleotide sequence ID" value="XM_050611037.1"/>
</dbReference>
<dbReference type="KEGG" id="ani:ANIA_11261"/>